<accession>A0ACC2VMB8</accession>
<name>A0ACC2VMB8_9TREE</name>
<sequence>MSSLRTSVPVRERSDLTLVALAEEHSVKIADVPKDKIANPASVSLRAHDPQYHPAPDSTVPLESIDEYDIAPVDQPPEIQAQQDREPFSILARHLSGVSTIPESRHDGTHGRPQPAFDPPPDGGLEAWSVVMGAWLVLFVQFGIITSFGQFEAWYSENQLRGYPKQKIAWCGSLSTFCVFFFSIFSGRWFDAHGPRLLIVVGTTTAVVALFCLAFCKVYYQFILAHLLFGIAGGMLYTPCTSSIAHWFLRRRATAVGLILCGSGLGGVLLPIMLSRLFPRIGFRDSVLVLAGLSTVLFLPAWFTVKARLPPKKGIPWSHAINPWRETRYTVFVLGVALVWLNFALSQGLPEHIATYATAILNAGSFTGRAFSGPMAGRFGVIEVFIACGVAGGISVLALWSSRARYYHHRGIATGIRTGDVEEIQE</sequence>
<organism evidence="1 2">
    <name type="scientific">Naganishia friedmannii</name>
    <dbReference type="NCBI Taxonomy" id="89922"/>
    <lineage>
        <taxon>Eukaryota</taxon>
        <taxon>Fungi</taxon>
        <taxon>Dikarya</taxon>
        <taxon>Basidiomycota</taxon>
        <taxon>Agaricomycotina</taxon>
        <taxon>Tremellomycetes</taxon>
        <taxon>Filobasidiales</taxon>
        <taxon>Filobasidiaceae</taxon>
        <taxon>Naganishia</taxon>
    </lineage>
</organism>
<reference evidence="1" key="1">
    <citation type="submission" date="2023-04" db="EMBL/GenBank/DDBJ databases">
        <title>Draft Genome sequencing of Naganishia species isolated from polar environments using Oxford Nanopore Technology.</title>
        <authorList>
            <person name="Leo P."/>
            <person name="Venkateswaran K."/>
        </authorList>
    </citation>
    <scope>NUCLEOTIDE SEQUENCE</scope>
    <source>
        <strain evidence="1">MNA-CCFEE 5423</strain>
    </source>
</reference>
<evidence type="ECO:0000313" key="2">
    <source>
        <dbReference type="Proteomes" id="UP001227268"/>
    </source>
</evidence>
<dbReference type="EMBL" id="JASBWT010000011">
    <property type="protein sequence ID" value="KAJ9100554.1"/>
    <property type="molecule type" value="Genomic_DNA"/>
</dbReference>
<comment type="caution">
    <text evidence="1">The sequence shown here is derived from an EMBL/GenBank/DDBJ whole genome shotgun (WGS) entry which is preliminary data.</text>
</comment>
<evidence type="ECO:0000313" key="1">
    <source>
        <dbReference type="EMBL" id="KAJ9100554.1"/>
    </source>
</evidence>
<keyword evidence="2" id="KW-1185">Reference proteome</keyword>
<protein>
    <submittedName>
        <fullName evidence="1">Uncharacterized protein</fullName>
    </submittedName>
</protein>
<dbReference type="Proteomes" id="UP001227268">
    <property type="component" value="Unassembled WGS sequence"/>
</dbReference>
<proteinExistence type="predicted"/>
<gene>
    <name evidence="1" type="ORF">QFC21_003597</name>
</gene>